<dbReference type="AlphaFoldDB" id="X0SBY8"/>
<evidence type="ECO:0000313" key="1">
    <source>
        <dbReference type="EMBL" id="GAF72681.1"/>
    </source>
</evidence>
<sequence length="55" mass="6836">YNRYCVECGKREHSYSSQYCGQGDYWDYASWHDGFYEVDERDFLDWLRSYIGEMR</sequence>
<comment type="caution">
    <text evidence="1">The sequence shown here is derived from an EMBL/GenBank/DDBJ whole genome shotgun (WGS) entry which is preliminary data.</text>
</comment>
<protein>
    <submittedName>
        <fullName evidence="1">Uncharacterized protein</fullName>
    </submittedName>
</protein>
<name>X0SBY8_9ZZZZ</name>
<accession>X0SBY8</accession>
<dbReference type="EMBL" id="BARS01005393">
    <property type="protein sequence ID" value="GAF72681.1"/>
    <property type="molecule type" value="Genomic_DNA"/>
</dbReference>
<proteinExistence type="predicted"/>
<reference evidence="1" key="1">
    <citation type="journal article" date="2014" name="Front. Microbiol.">
        <title>High frequency of phylogenetically diverse reductive dehalogenase-homologous genes in deep subseafloor sedimentary metagenomes.</title>
        <authorList>
            <person name="Kawai M."/>
            <person name="Futagami T."/>
            <person name="Toyoda A."/>
            <person name="Takaki Y."/>
            <person name="Nishi S."/>
            <person name="Hori S."/>
            <person name="Arai W."/>
            <person name="Tsubouchi T."/>
            <person name="Morono Y."/>
            <person name="Uchiyama I."/>
            <person name="Ito T."/>
            <person name="Fujiyama A."/>
            <person name="Inagaki F."/>
            <person name="Takami H."/>
        </authorList>
    </citation>
    <scope>NUCLEOTIDE SEQUENCE</scope>
    <source>
        <strain evidence="1">Expedition CK06-06</strain>
    </source>
</reference>
<organism evidence="1">
    <name type="scientific">marine sediment metagenome</name>
    <dbReference type="NCBI Taxonomy" id="412755"/>
    <lineage>
        <taxon>unclassified sequences</taxon>
        <taxon>metagenomes</taxon>
        <taxon>ecological metagenomes</taxon>
    </lineage>
</organism>
<feature type="non-terminal residue" evidence="1">
    <location>
        <position position="1"/>
    </location>
</feature>
<gene>
    <name evidence="1" type="ORF">S01H1_10566</name>
</gene>